<dbReference type="Proteomes" id="UP000784294">
    <property type="component" value="Unassembled WGS sequence"/>
</dbReference>
<gene>
    <name evidence="1" type="ORF">PXEA_LOCUS19532</name>
</gene>
<organism evidence="1 2">
    <name type="scientific">Protopolystoma xenopodis</name>
    <dbReference type="NCBI Taxonomy" id="117903"/>
    <lineage>
        <taxon>Eukaryota</taxon>
        <taxon>Metazoa</taxon>
        <taxon>Spiralia</taxon>
        <taxon>Lophotrochozoa</taxon>
        <taxon>Platyhelminthes</taxon>
        <taxon>Monogenea</taxon>
        <taxon>Polyopisthocotylea</taxon>
        <taxon>Polystomatidea</taxon>
        <taxon>Polystomatidae</taxon>
        <taxon>Protopolystoma</taxon>
    </lineage>
</organism>
<name>A0A448X2D8_9PLAT</name>
<keyword evidence="2" id="KW-1185">Reference proteome</keyword>
<protein>
    <submittedName>
        <fullName evidence="1">Uncharacterized protein</fullName>
    </submittedName>
</protein>
<dbReference type="AlphaFoldDB" id="A0A448X2D8"/>
<evidence type="ECO:0000313" key="2">
    <source>
        <dbReference type="Proteomes" id="UP000784294"/>
    </source>
</evidence>
<accession>A0A448X2D8</accession>
<sequence>MLSAALPNYEKTVLALQTEIDCLQTALDDLRCRIRREISLSKEAKSRTLRDQIANTSSQLMRCTGLIQFCIEMLKEPDAAAFLMGRTEEFL</sequence>
<proteinExistence type="predicted"/>
<comment type="caution">
    <text evidence="1">The sequence shown here is derived from an EMBL/GenBank/DDBJ whole genome shotgun (WGS) entry which is preliminary data.</text>
</comment>
<dbReference type="EMBL" id="CAAALY010078082">
    <property type="protein sequence ID" value="VEL26092.1"/>
    <property type="molecule type" value="Genomic_DNA"/>
</dbReference>
<reference evidence="1" key="1">
    <citation type="submission" date="2018-11" db="EMBL/GenBank/DDBJ databases">
        <authorList>
            <consortium name="Pathogen Informatics"/>
        </authorList>
    </citation>
    <scope>NUCLEOTIDE SEQUENCE</scope>
</reference>
<evidence type="ECO:0000313" key="1">
    <source>
        <dbReference type="EMBL" id="VEL26092.1"/>
    </source>
</evidence>
<dbReference type="OrthoDB" id="295536at2759"/>